<dbReference type="PANTHER" id="PTHR33938:SF15">
    <property type="entry name" value="FERULOYL ESTERASE B-RELATED"/>
    <property type="match status" value="1"/>
</dbReference>
<comment type="catalytic activity">
    <reaction evidence="9">
        <text>feruloyl-polysaccharide + H2O = ferulate + polysaccharide.</text>
        <dbReference type="EC" id="3.1.1.73"/>
    </reaction>
</comment>
<dbReference type="EC" id="3.1.1.-" evidence="10"/>
<keyword evidence="2" id="KW-0719">Serine esterase</keyword>
<keyword evidence="3" id="KW-0858">Xylan degradation</keyword>
<reference evidence="11" key="1">
    <citation type="journal article" date="2020" name="Stud. Mycol.">
        <title>101 Dothideomycetes genomes: a test case for predicting lifestyles and emergence of pathogens.</title>
        <authorList>
            <person name="Haridas S."/>
            <person name="Albert R."/>
            <person name="Binder M."/>
            <person name="Bloem J."/>
            <person name="Labutti K."/>
            <person name="Salamov A."/>
            <person name="Andreopoulos B."/>
            <person name="Baker S."/>
            <person name="Barry K."/>
            <person name="Bills G."/>
            <person name="Bluhm B."/>
            <person name="Cannon C."/>
            <person name="Castanera R."/>
            <person name="Culley D."/>
            <person name="Daum C."/>
            <person name="Ezra D."/>
            <person name="Gonzalez J."/>
            <person name="Henrissat B."/>
            <person name="Kuo A."/>
            <person name="Liang C."/>
            <person name="Lipzen A."/>
            <person name="Lutzoni F."/>
            <person name="Magnuson J."/>
            <person name="Mondo S."/>
            <person name="Nolan M."/>
            <person name="Ohm R."/>
            <person name="Pangilinan J."/>
            <person name="Park H.-J."/>
            <person name="Ramirez L."/>
            <person name="Alfaro M."/>
            <person name="Sun H."/>
            <person name="Tritt A."/>
            <person name="Yoshinaga Y."/>
            <person name="Zwiers L.-H."/>
            <person name="Turgeon B."/>
            <person name="Goodwin S."/>
            <person name="Spatafora J."/>
            <person name="Crous P."/>
            <person name="Grigoriev I."/>
        </authorList>
    </citation>
    <scope>NUCLEOTIDE SEQUENCE</scope>
    <source>
        <strain evidence="11">CBS 161.51</strain>
    </source>
</reference>
<comment type="similarity">
    <text evidence="1 10">Belongs to the tannase family.</text>
</comment>
<dbReference type="GO" id="GO:0046872">
    <property type="term" value="F:metal ion binding"/>
    <property type="evidence" value="ECO:0007669"/>
    <property type="project" value="UniProtKB-KW"/>
</dbReference>
<dbReference type="SUPFAM" id="SSF53474">
    <property type="entry name" value="alpha/beta-Hydrolases"/>
    <property type="match status" value="1"/>
</dbReference>
<keyword evidence="4" id="KW-0479">Metal-binding</keyword>
<evidence type="ECO:0000313" key="12">
    <source>
        <dbReference type="Proteomes" id="UP000800038"/>
    </source>
</evidence>
<keyword evidence="3" id="KW-0119">Carbohydrate metabolism</keyword>
<dbReference type="InterPro" id="IPR011118">
    <property type="entry name" value="Tannase/feruloyl_esterase"/>
</dbReference>
<evidence type="ECO:0000256" key="7">
    <source>
        <dbReference type="ARBA" id="ARBA00022837"/>
    </source>
</evidence>
<keyword evidence="8" id="KW-1015">Disulfide bond</keyword>
<evidence type="ECO:0000256" key="9">
    <source>
        <dbReference type="ARBA" id="ARBA00034075"/>
    </source>
</evidence>
<keyword evidence="7" id="KW-0106">Calcium</keyword>
<proteinExistence type="inferred from homology"/>
<dbReference type="Proteomes" id="UP000800038">
    <property type="component" value="Unassembled WGS sequence"/>
</dbReference>
<evidence type="ECO:0000256" key="3">
    <source>
        <dbReference type="ARBA" id="ARBA00022651"/>
    </source>
</evidence>
<dbReference type="GO" id="GO:0045493">
    <property type="term" value="P:xylan catabolic process"/>
    <property type="evidence" value="ECO:0007669"/>
    <property type="project" value="UniProtKB-KW"/>
</dbReference>
<evidence type="ECO:0000256" key="10">
    <source>
        <dbReference type="RuleBase" id="RU361238"/>
    </source>
</evidence>
<dbReference type="GO" id="GO:0030600">
    <property type="term" value="F:feruloyl esterase activity"/>
    <property type="evidence" value="ECO:0007669"/>
    <property type="project" value="UniProtKB-EC"/>
</dbReference>
<evidence type="ECO:0000256" key="5">
    <source>
        <dbReference type="ARBA" id="ARBA00022729"/>
    </source>
</evidence>
<evidence type="ECO:0000256" key="4">
    <source>
        <dbReference type="ARBA" id="ARBA00022723"/>
    </source>
</evidence>
<gene>
    <name evidence="11" type="ORF">EJ02DRAFT_459490</name>
</gene>
<keyword evidence="6 10" id="KW-0378">Hydrolase</keyword>
<dbReference type="Pfam" id="PF07519">
    <property type="entry name" value="Tannase"/>
    <property type="match status" value="1"/>
</dbReference>
<evidence type="ECO:0000256" key="1">
    <source>
        <dbReference type="ARBA" id="ARBA00006249"/>
    </source>
</evidence>
<protein>
    <recommendedName>
        <fullName evidence="10">Carboxylic ester hydrolase</fullName>
        <ecNumber evidence="10">3.1.1.-</ecNumber>
    </recommendedName>
</protein>
<name>A0A6A5SDD6_9PLEO</name>
<dbReference type="OrthoDB" id="3039123at2759"/>
<dbReference type="InterPro" id="IPR029058">
    <property type="entry name" value="AB_hydrolase_fold"/>
</dbReference>
<dbReference type="EMBL" id="ML976185">
    <property type="protein sequence ID" value="KAF1936496.1"/>
    <property type="molecule type" value="Genomic_DNA"/>
</dbReference>
<accession>A0A6A5SDD6</accession>
<evidence type="ECO:0000256" key="2">
    <source>
        <dbReference type="ARBA" id="ARBA00022487"/>
    </source>
</evidence>
<evidence type="ECO:0000313" key="11">
    <source>
        <dbReference type="EMBL" id="KAF1936496.1"/>
    </source>
</evidence>
<keyword evidence="12" id="KW-1185">Reference proteome</keyword>
<keyword evidence="3" id="KW-0624">Polysaccharide degradation</keyword>
<organism evidence="11 12">
    <name type="scientific">Clathrospora elynae</name>
    <dbReference type="NCBI Taxonomy" id="706981"/>
    <lineage>
        <taxon>Eukaryota</taxon>
        <taxon>Fungi</taxon>
        <taxon>Dikarya</taxon>
        <taxon>Ascomycota</taxon>
        <taxon>Pezizomycotina</taxon>
        <taxon>Dothideomycetes</taxon>
        <taxon>Pleosporomycetidae</taxon>
        <taxon>Pleosporales</taxon>
        <taxon>Diademaceae</taxon>
        <taxon>Clathrospora</taxon>
    </lineage>
</organism>
<sequence>MAYGLTACQQLSTSLNALPGVSVLDATHLVDGASIALPGLVPSCAASSGYGSAKATTDLCRVVLNVTTSPSSTNRIEAWLPDEWNGRFLATGNGGTGGCIDYGNLESGASFGFATFGTNGGHEGQAGYDFFLNKPENINDFGYRAIHVEADTGKQVIAQYYGQNASYNYYSGCSTGGRQGFEEAILYPEDFDGILMGSMGVDWLHIVASKAILAHRLGWPDLSSPSFVSAAQWSAIVAAQITLLDPLDGVTDGIIDNPTLHNFDPSILACGTNILNSSVCLTAAQVNTVRKIYQPLTNSSGNIVYPSFELGVPTSVFSNNTKAVNGTTVPQLNYGLVDDFWRGAVYNTTTFSSLNFTTADMEFAVNLNPGGINIAGGSSHDVSAYHARGGKLLAYHGRADPTVMSSLAARTFQRTAEQLNLTLDGMHDFFRLFYIPGMGHCSGGLGEWAVGQPGVDRLTGAQFNDSQHNILLAMVDWVENERAPVSLIGTKFVNDTLQGGTVQSQRTHCVYPNASRWDGNGDTKKAENWVCQLEGVI</sequence>
<dbReference type="PANTHER" id="PTHR33938">
    <property type="entry name" value="FERULOYL ESTERASE B-RELATED"/>
    <property type="match status" value="1"/>
</dbReference>
<dbReference type="AlphaFoldDB" id="A0A6A5SDD6"/>
<keyword evidence="5" id="KW-0732">Signal</keyword>
<evidence type="ECO:0000256" key="6">
    <source>
        <dbReference type="ARBA" id="ARBA00022801"/>
    </source>
</evidence>
<evidence type="ECO:0000256" key="8">
    <source>
        <dbReference type="ARBA" id="ARBA00023157"/>
    </source>
</evidence>